<evidence type="ECO:0000256" key="20">
    <source>
        <dbReference type="ARBA" id="ARBA00023014"/>
    </source>
</evidence>
<comment type="caution">
    <text evidence="27">The sequence shown here is derived from an EMBL/GenBank/DDBJ whole genome shotgun (WGS) entry which is preliminary data.</text>
</comment>
<evidence type="ECO:0000256" key="5">
    <source>
        <dbReference type="ARBA" id="ARBA00012438"/>
    </source>
</evidence>
<dbReference type="GO" id="GO:0005737">
    <property type="term" value="C:cytoplasm"/>
    <property type="evidence" value="ECO:0007669"/>
    <property type="project" value="UniProtKB-SubCell"/>
</dbReference>
<evidence type="ECO:0000256" key="1">
    <source>
        <dbReference type="ARBA" id="ARBA00000085"/>
    </source>
</evidence>
<proteinExistence type="predicted"/>
<evidence type="ECO:0000256" key="3">
    <source>
        <dbReference type="ARBA" id="ARBA00004496"/>
    </source>
</evidence>
<dbReference type="GO" id="GO:0005886">
    <property type="term" value="C:plasma membrane"/>
    <property type="evidence" value="ECO:0007669"/>
    <property type="project" value="UniProtKB-SubCell"/>
</dbReference>
<evidence type="ECO:0000256" key="6">
    <source>
        <dbReference type="ARBA" id="ARBA00017322"/>
    </source>
</evidence>
<keyword evidence="18" id="KW-0408">Iron</keyword>
<dbReference type="PROSITE" id="PS50885">
    <property type="entry name" value="HAMP"/>
    <property type="match status" value="1"/>
</dbReference>
<dbReference type="InterPro" id="IPR036890">
    <property type="entry name" value="HATPase_C_sf"/>
</dbReference>
<dbReference type="GO" id="GO:0000155">
    <property type="term" value="F:phosphorelay sensor kinase activity"/>
    <property type="evidence" value="ECO:0007669"/>
    <property type="project" value="InterPro"/>
</dbReference>
<dbReference type="InterPro" id="IPR004358">
    <property type="entry name" value="Sig_transdc_His_kin-like_C"/>
</dbReference>
<dbReference type="PANTHER" id="PTHR24421">
    <property type="entry name" value="NITRATE/NITRITE SENSOR PROTEIN NARX-RELATED"/>
    <property type="match status" value="1"/>
</dbReference>
<dbReference type="Pfam" id="PF07730">
    <property type="entry name" value="HisKA_3"/>
    <property type="match status" value="1"/>
</dbReference>
<evidence type="ECO:0000256" key="22">
    <source>
        <dbReference type="ARBA" id="ARBA00024827"/>
    </source>
</evidence>
<feature type="domain" description="HAMP" evidence="26">
    <location>
        <begin position="91"/>
        <end position="143"/>
    </location>
</feature>
<name>A0A3M8DVT7_9BACL</name>
<organism evidence="27 28">
    <name type="scientific">Brevibacillus fluminis</name>
    <dbReference type="NCBI Taxonomy" id="511487"/>
    <lineage>
        <taxon>Bacteria</taxon>
        <taxon>Bacillati</taxon>
        <taxon>Bacillota</taxon>
        <taxon>Bacilli</taxon>
        <taxon>Bacillales</taxon>
        <taxon>Paenibacillaceae</taxon>
        <taxon>Brevibacillus</taxon>
    </lineage>
</organism>
<evidence type="ECO:0000256" key="14">
    <source>
        <dbReference type="ARBA" id="ARBA00022741"/>
    </source>
</evidence>
<evidence type="ECO:0000256" key="2">
    <source>
        <dbReference type="ARBA" id="ARBA00001966"/>
    </source>
</evidence>
<gene>
    <name evidence="27" type="ORF">EDM56_00890</name>
</gene>
<dbReference type="InterPro" id="IPR003660">
    <property type="entry name" value="HAMP_dom"/>
</dbReference>
<dbReference type="GO" id="GO:0005524">
    <property type="term" value="F:ATP binding"/>
    <property type="evidence" value="ECO:0007669"/>
    <property type="project" value="UniProtKB-KW"/>
</dbReference>
<keyword evidence="12 24" id="KW-0812">Transmembrane</keyword>
<evidence type="ECO:0000256" key="11">
    <source>
        <dbReference type="ARBA" id="ARBA00022679"/>
    </source>
</evidence>
<dbReference type="SMART" id="SM00387">
    <property type="entry name" value="HATPase_c"/>
    <property type="match status" value="1"/>
</dbReference>
<dbReference type="GO" id="GO:0051539">
    <property type="term" value="F:4 iron, 4 sulfur cluster binding"/>
    <property type="evidence" value="ECO:0007669"/>
    <property type="project" value="UniProtKB-KW"/>
</dbReference>
<evidence type="ECO:0000256" key="23">
    <source>
        <dbReference type="ARBA" id="ARBA00030800"/>
    </source>
</evidence>
<comment type="catalytic activity">
    <reaction evidence="1">
        <text>ATP + protein L-histidine = ADP + protein N-phospho-L-histidine.</text>
        <dbReference type="EC" id="2.7.13.3"/>
    </reaction>
</comment>
<evidence type="ECO:0000256" key="7">
    <source>
        <dbReference type="ARBA" id="ARBA00022475"/>
    </source>
</evidence>
<evidence type="ECO:0000256" key="18">
    <source>
        <dbReference type="ARBA" id="ARBA00023004"/>
    </source>
</evidence>
<dbReference type="PANTHER" id="PTHR24421:SF37">
    <property type="entry name" value="SENSOR HISTIDINE KINASE NARS"/>
    <property type="match status" value="1"/>
</dbReference>
<dbReference type="CDD" id="cd16917">
    <property type="entry name" value="HATPase_UhpB-NarQ-NarX-like"/>
    <property type="match status" value="1"/>
</dbReference>
<keyword evidence="17 24" id="KW-1133">Transmembrane helix</keyword>
<keyword evidence="15 27" id="KW-0418">Kinase</keyword>
<evidence type="ECO:0000256" key="9">
    <source>
        <dbReference type="ARBA" id="ARBA00022490"/>
    </source>
</evidence>
<evidence type="ECO:0000259" key="26">
    <source>
        <dbReference type="PROSITE" id="PS50885"/>
    </source>
</evidence>
<keyword evidence="11" id="KW-0808">Transferase</keyword>
<keyword evidence="13" id="KW-0479">Metal-binding</keyword>
<dbReference type="EMBL" id="RHHQ01000003">
    <property type="protein sequence ID" value="RNB92288.1"/>
    <property type="molecule type" value="Genomic_DNA"/>
</dbReference>
<evidence type="ECO:0000256" key="16">
    <source>
        <dbReference type="ARBA" id="ARBA00022840"/>
    </source>
</evidence>
<dbReference type="Gene3D" id="1.20.5.1930">
    <property type="match status" value="1"/>
</dbReference>
<dbReference type="InterPro" id="IPR011712">
    <property type="entry name" value="Sig_transdc_His_kin_sub3_dim/P"/>
</dbReference>
<dbReference type="SMART" id="SM00304">
    <property type="entry name" value="HAMP"/>
    <property type="match status" value="1"/>
</dbReference>
<keyword evidence="21 24" id="KW-0472">Membrane</keyword>
<accession>A0A3M8DVT7</accession>
<dbReference type="InterPro" id="IPR003594">
    <property type="entry name" value="HATPase_dom"/>
</dbReference>
<dbReference type="Gene3D" id="6.10.340.10">
    <property type="match status" value="1"/>
</dbReference>
<dbReference type="PROSITE" id="PS50109">
    <property type="entry name" value="HIS_KIN"/>
    <property type="match status" value="1"/>
</dbReference>
<dbReference type="InterPro" id="IPR050482">
    <property type="entry name" value="Sensor_HK_TwoCompSys"/>
</dbReference>
<evidence type="ECO:0000256" key="12">
    <source>
        <dbReference type="ARBA" id="ARBA00022692"/>
    </source>
</evidence>
<keyword evidence="19" id="KW-0902">Two-component regulatory system</keyword>
<keyword evidence="10" id="KW-0597">Phosphoprotein</keyword>
<comment type="function">
    <text evidence="22">Member of the two-component regulatory system NreB/NreC involved in the control of dissimilatory nitrate/nitrite reduction in response to oxygen. NreB functions as a direct oxygen sensor histidine kinase which is autophosphorylated, in the absence of oxygen, probably at the conserved histidine residue, and transfers its phosphate group probably to a conserved aspartate residue of NreC. NreB/NreC activates the expression of the nitrate (narGHJI) and nitrite (nir) reductase operons, as well as the putative nitrate transporter gene narT.</text>
</comment>
<dbReference type="InterPro" id="IPR005467">
    <property type="entry name" value="His_kinase_dom"/>
</dbReference>
<evidence type="ECO:0000256" key="10">
    <source>
        <dbReference type="ARBA" id="ARBA00022553"/>
    </source>
</evidence>
<dbReference type="Gene3D" id="3.30.565.10">
    <property type="entry name" value="Histidine kinase-like ATPase, C-terminal domain"/>
    <property type="match status" value="1"/>
</dbReference>
<dbReference type="GO" id="GO:0046872">
    <property type="term" value="F:metal ion binding"/>
    <property type="evidence" value="ECO:0007669"/>
    <property type="project" value="UniProtKB-KW"/>
</dbReference>
<evidence type="ECO:0000256" key="8">
    <source>
        <dbReference type="ARBA" id="ARBA00022485"/>
    </source>
</evidence>
<keyword evidence="9" id="KW-0963">Cytoplasm</keyword>
<keyword evidence="28" id="KW-1185">Reference proteome</keyword>
<dbReference type="EC" id="2.7.13.3" evidence="5"/>
<evidence type="ECO:0000256" key="24">
    <source>
        <dbReference type="SAM" id="Phobius"/>
    </source>
</evidence>
<evidence type="ECO:0000259" key="25">
    <source>
        <dbReference type="PROSITE" id="PS50109"/>
    </source>
</evidence>
<keyword evidence="20" id="KW-0411">Iron-sulfur</keyword>
<keyword evidence="14" id="KW-0547">Nucleotide-binding</keyword>
<dbReference type="GO" id="GO:0046983">
    <property type="term" value="F:protein dimerization activity"/>
    <property type="evidence" value="ECO:0007669"/>
    <property type="project" value="InterPro"/>
</dbReference>
<comment type="subcellular location">
    <subcellularLocation>
        <location evidence="4">Cell membrane</location>
        <topology evidence="4">Multi-pass membrane protein</topology>
    </subcellularLocation>
    <subcellularLocation>
        <location evidence="3">Cytoplasm</location>
    </subcellularLocation>
</comment>
<evidence type="ECO:0000256" key="21">
    <source>
        <dbReference type="ARBA" id="ARBA00023136"/>
    </source>
</evidence>
<feature type="transmembrane region" description="Helical" evidence="24">
    <location>
        <begin position="66"/>
        <end position="89"/>
    </location>
</feature>
<protein>
    <recommendedName>
        <fullName evidence="6">Oxygen sensor histidine kinase NreB</fullName>
        <ecNumber evidence="5">2.7.13.3</ecNumber>
    </recommendedName>
    <alternativeName>
        <fullName evidence="23">Nitrogen regulation protein B</fullName>
    </alternativeName>
</protein>
<dbReference type="PRINTS" id="PR00344">
    <property type="entry name" value="BCTRLSENSOR"/>
</dbReference>
<dbReference type="Pfam" id="PF00672">
    <property type="entry name" value="HAMP"/>
    <property type="match status" value="1"/>
</dbReference>
<dbReference type="Pfam" id="PF02518">
    <property type="entry name" value="HATPase_c"/>
    <property type="match status" value="1"/>
</dbReference>
<evidence type="ECO:0000313" key="27">
    <source>
        <dbReference type="EMBL" id="RNB92288.1"/>
    </source>
</evidence>
<evidence type="ECO:0000256" key="17">
    <source>
        <dbReference type="ARBA" id="ARBA00022989"/>
    </source>
</evidence>
<feature type="domain" description="Histidine kinase" evidence="25">
    <location>
        <begin position="170"/>
        <end position="364"/>
    </location>
</feature>
<evidence type="ECO:0000313" key="28">
    <source>
        <dbReference type="Proteomes" id="UP000271031"/>
    </source>
</evidence>
<dbReference type="OrthoDB" id="9795828at2"/>
<dbReference type="RefSeq" id="WP_122915994.1">
    <property type="nucleotide sequence ID" value="NZ_RHHQ01000003.1"/>
</dbReference>
<evidence type="ECO:0000256" key="4">
    <source>
        <dbReference type="ARBA" id="ARBA00004651"/>
    </source>
</evidence>
<evidence type="ECO:0000256" key="19">
    <source>
        <dbReference type="ARBA" id="ARBA00023012"/>
    </source>
</evidence>
<comment type="cofactor">
    <cofactor evidence="2">
        <name>[4Fe-4S] cluster</name>
        <dbReference type="ChEBI" id="CHEBI:49883"/>
    </cofactor>
</comment>
<keyword evidence="7" id="KW-1003">Cell membrane</keyword>
<dbReference type="Proteomes" id="UP000271031">
    <property type="component" value="Unassembled WGS sequence"/>
</dbReference>
<reference evidence="27 28" key="1">
    <citation type="submission" date="2018-10" db="EMBL/GenBank/DDBJ databases">
        <title>Phylogenomics of Brevibacillus.</title>
        <authorList>
            <person name="Dunlap C."/>
        </authorList>
    </citation>
    <scope>NUCLEOTIDE SEQUENCE [LARGE SCALE GENOMIC DNA]</scope>
    <source>
        <strain evidence="27 28">JCM 15716</strain>
    </source>
</reference>
<keyword evidence="16" id="KW-0067">ATP-binding</keyword>
<dbReference type="SUPFAM" id="SSF55874">
    <property type="entry name" value="ATPase domain of HSP90 chaperone/DNA topoisomerase II/histidine kinase"/>
    <property type="match status" value="1"/>
</dbReference>
<evidence type="ECO:0000256" key="15">
    <source>
        <dbReference type="ARBA" id="ARBA00022777"/>
    </source>
</evidence>
<keyword evidence="8" id="KW-0004">4Fe-4S</keyword>
<feature type="transmembrane region" description="Helical" evidence="24">
    <location>
        <begin position="21"/>
        <end position="41"/>
    </location>
</feature>
<dbReference type="AlphaFoldDB" id="A0A3M8DVT7"/>
<dbReference type="CDD" id="cd06225">
    <property type="entry name" value="HAMP"/>
    <property type="match status" value="1"/>
</dbReference>
<evidence type="ECO:0000256" key="13">
    <source>
        <dbReference type="ARBA" id="ARBA00022723"/>
    </source>
</evidence>
<sequence>MQTQRRLASIQWSFVKQGLTLAVGTVVIVLGLLWLSIYWLGSYGQAADWLFLYLGIRVPFGLDWKYLLIFFVAAIIFAGILGVISGYVVGNLLKKRLNALWEAAMNLERGTLSYRVPELGADELGDIGWSFNRLAAKWEEQVVSLQRLSNHNAALGEQLRQAAVVEERQRLARELHDAVSQQLFAIAMTTAAIKRLMEKNPARAAQQIELVEEMASAAQTEMRALLLHLRPATLQDKSLGEAVVELLEELKQKQLLKITWELEEIDGMSSGIEDHLFRILQEALSNTLRHARADHIEVKLFTLQGQVRLRITDDGVGFDTDGEKMTSYGLVSIRERVAEVGGSLEIYSAIGKGTQLEVRIPLMEPMNYVETKAAEGSE</sequence>